<keyword evidence="2" id="KW-1185">Reference proteome</keyword>
<dbReference type="AlphaFoldDB" id="A0A2Z6GBG1"/>
<dbReference type="Pfam" id="PF16137">
    <property type="entry name" value="DUF4845"/>
    <property type="match status" value="1"/>
</dbReference>
<sequence>MKAKERGVSCLGCLVATVIVVALALGGLRVIKAYMQNAEITHVLQAMAEDAELQSASENDIRIAFARRASVAEINAIQPDDVQVSRSSGVISLSAEYSVSIPVAGNISMVLNFNPHSAQR</sequence>
<evidence type="ECO:0000313" key="2">
    <source>
        <dbReference type="Proteomes" id="UP000033070"/>
    </source>
</evidence>
<dbReference type="OrthoDB" id="9133279at2"/>
<accession>A0A2Z6GBG1</accession>
<dbReference type="RefSeq" id="WP_084612066.1">
    <property type="nucleotide sequence ID" value="NZ_AP018738.1"/>
</dbReference>
<dbReference type="InterPro" id="IPR032314">
    <property type="entry name" value="DUF4845"/>
</dbReference>
<gene>
    <name evidence="1" type="ORF">OYT1_ch1170</name>
</gene>
<protein>
    <recommendedName>
        <fullName evidence="3">Transmembrane protein</fullName>
    </recommendedName>
</protein>
<dbReference type="Proteomes" id="UP000033070">
    <property type="component" value="Chromosome"/>
</dbReference>
<proteinExistence type="predicted"/>
<name>A0A2Z6GBG1_9PROT</name>
<reference evidence="1 2" key="1">
    <citation type="submission" date="2018-06" db="EMBL/GenBank/DDBJ databases">
        <title>OYT1 Genome Sequencing.</title>
        <authorList>
            <person name="Kato S."/>
            <person name="Itoh T."/>
            <person name="Ohkuma M."/>
        </authorList>
    </citation>
    <scope>NUCLEOTIDE SEQUENCE [LARGE SCALE GENOMIC DNA]</scope>
    <source>
        <strain evidence="1 2">OYT1</strain>
    </source>
</reference>
<organism evidence="1 2">
    <name type="scientific">Ferriphaselus amnicola</name>
    <dbReference type="NCBI Taxonomy" id="1188319"/>
    <lineage>
        <taxon>Bacteria</taxon>
        <taxon>Pseudomonadati</taxon>
        <taxon>Pseudomonadota</taxon>
        <taxon>Betaproteobacteria</taxon>
        <taxon>Nitrosomonadales</taxon>
        <taxon>Gallionellaceae</taxon>
        <taxon>Ferriphaselus</taxon>
    </lineage>
</organism>
<dbReference type="KEGG" id="fam:OYT1_ch1170"/>
<evidence type="ECO:0008006" key="3">
    <source>
        <dbReference type="Google" id="ProtNLM"/>
    </source>
</evidence>
<dbReference type="STRING" id="1188319.OYT1_02413"/>
<dbReference type="EMBL" id="AP018738">
    <property type="protein sequence ID" value="BBE50730.1"/>
    <property type="molecule type" value="Genomic_DNA"/>
</dbReference>
<evidence type="ECO:0000313" key="1">
    <source>
        <dbReference type="EMBL" id="BBE50730.1"/>
    </source>
</evidence>